<reference evidence="2" key="2">
    <citation type="journal article" date="2015" name="Data Brief">
        <title>Shoot transcriptome of the giant reed, Arundo donax.</title>
        <authorList>
            <person name="Barrero R.A."/>
            <person name="Guerrero F.D."/>
            <person name="Moolhuijzen P."/>
            <person name="Goolsby J.A."/>
            <person name="Tidwell J."/>
            <person name="Bellgard S.E."/>
            <person name="Bellgard M.I."/>
        </authorList>
    </citation>
    <scope>NUCLEOTIDE SEQUENCE</scope>
    <source>
        <tissue evidence="2">Shoot tissue taken approximately 20 cm above the soil surface</tissue>
    </source>
</reference>
<name>A0A0A9E4U5_ARUDO</name>
<reference evidence="2" key="1">
    <citation type="submission" date="2014-09" db="EMBL/GenBank/DDBJ databases">
        <authorList>
            <person name="Magalhaes I.L.F."/>
            <person name="Oliveira U."/>
            <person name="Santos F.R."/>
            <person name="Vidigal T.H.D.A."/>
            <person name="Brescovit A.D."/>
            <person name="Santos A.J."/>
        </authorList>
    </citation>
    <scope>NUCLEOTIDE SEQUENCE</scope>
    <source>
        <tissue evidence="2">Shoot tissue taken approximately 20 cm above the soil surface</tissue>
    </source>
</reference>
<organism evidence="2">
    <name type="scientific">Arundo donax</name>
    <name type="common">Giant reed</name>
    <name type="synonym">Donax arundinaceus</name>
    <dbReference type="NCBI Taxonomy" id="35708"/>
    <lineage>
        <taxon>Eukaryota</taxon>
        <taxon>Viridiplantae</taxon>
        <taxon>Streptophyta</taxon>
        <taxon>Embryophyta</taxon>
        <taxon>Tracheophyta</taxon>
        <taxon>Spermatophyta</taxon>
        <taxon>Magnoliopsida</taxon>
        <taxon>Liliopsida</taxon>
        <taxon>Poales</taxon>
        <taxon>Poaceae</taxon>
        <taxon>PACMAD clade</taxon>
        <taxon>Arundinoideae</taxon>
        <taxon>Arundineae</taxon>
        <taxon>Arundo</taxon>
    </lineage>
</organism>
<sequence length="91" mass="9986">MTRRSDSISSGSSPCCLRGSAPPPTRRKIKAHVKPVAGFTGEVKASETKKLVLFSFKFIFVSIYKMTSRYSILVCVKLVKPKPVKILPNGS</sequence>
<accession>A0A0A9E4U5</accession>
<evidence type="ECO:0000256" key="1">
    <source>
        <dbReference type="SAM" id="MobiDB-lite"/>
    </source>
</evidence>
<dbReference type="AlphaFoldDB" id="A0A0A9E4U5"/>
<proteinExistence type="predicted"/>
<protein>
    <submittedName>
        <fullName evidence="2">Uncharacterized protein</fullName>
    </submittedName>
</protein>
<feature type="region of interest" description="Disordered" evidence="1">
    <location>
        <begin position="1"/>
        <end position="27"/>
    </location>
</feature>
<evidence type="ECO:0000313" key="2">
    <source>
        <dbReference type="EMBL" id="JAD92920.1"/>
    </source>
</evidence>
<dbReference type="EMBL" id="GBRH01204975">
    <property type="protein sequence ID" value="JAD92920.1"/>
    <property type="molecule type" value="Transcribed_RNA"/>
</dbReference>